<feature type="compositionally biased region" description="Pro residues" evidence="3">
    <location>
        <begin position="863"/>
        <end position="872"/>
    </location>
</feature>
<feature type="compositionally biased region" description="Pro residues" evidence="3">
    <location>
        <begin position="502"/>
        <end position="531"/>
    </location>
</feature>
<dbReference type="Proteomes" id="UP001497453">
    <property type="component" value="Chromosome 3"/>
</dbReference>
<accession>A0ABP1DAS5</accession>
<dbReference type="Pfam" id="PF02985">
    <property type="entry name" value="HEAT"/>
    <property type="match status" value="1"/>
</dbReference>
<feature type="compositionally biased region" description="Low complexity" evidence="3">
    <location>
        <begin position="136"/>
        <end position="146"/>
    </location>
</feature>
<feature type="compositionally biased region" description="Polar residues" evidence="3">
    <location>
        <begin position="254"/>
        <end position="267"/>
    </location>
</feature>
<evidence type="ECO:0000256" key="2">
    <source>
        <dbReference type="PROSITE-ProRule" id="PRU00103"/>
    </source>
</evidence>
<feature type="repeat" description="HEAT" evidence="2">
    <location>
        <begin position="1009"/>
        <end position="1047"/>
    </location>
</feature>
<feature type="region of interest" description="Disordered" evidence="3">
    <location>
        <begin position="254"/>
        <end position="325"/>
    </location>
</feature>
<feature type="compositionally biased region" description="Low complexity" evidence="3">
    <location>
        <begin position="791"/>
        <end position="826"/>
    </location>
</feature>
<dbReference type="PROSITE" id="PS50077">
    <property type="entry name" value="HEAT_REPEAT"/>
    <property type="match status" value="2"/>
</dbReference>
<name>A0ABP1DAS5_9APHY</name>
<feature type="compositionally biased region" description="Polar residues" evidence="3">
    <location>
        <begin position="589"/>
        <end position="613"/>
    </location>
</feature>
<feature type="compositionally biased region" description="Low complexity" evidence="3">
    <location>
        <begin position="196"/>
        <end position="205"/>
    </location>
</feature>
<feature type="repeat" description="HEAT" evidence="2">
    <location>
        <begin position="1171"/>
        <end position="1209"/>
    </location>
</feature>
<dbReference type="PANTHER" id="PTHR10648:SF1">
    <property type="entry name" value="SERINE_THREONINE-PROTEIN PHOSPHATASE 4 REGULATORY SUBUNIT 1"/>
    <property type="match status" value="1"/>
</dbReference>
<feature type="compositionally biased region" description="Pro residues" evidence="3">
    <location>
        <begin position="768"/>
        <end position="783"/>
    </location>
</feature>
<feature type="region of interest" description="Disordered" evidence="3">
    <location>
        <begin position="575"/>
        <end position="633"/>
    </location>
</feature>
<protein>
    <recommendedName>
        <fullName evidence="6">ARM repeat-containing protein</fullName>
    </recommendedName>
</protein>
<feature type="region of interest" description="Disordered" evidence="3">
    <location>
        <begin position="189"/>
        <end position="234"/>
    </location>
</feature>
<evidence type="ECO:0000256" key="3">
    <source>
        <dbReference type="SAM" id="MobiDB-lite"/>
    </source>
</evidence>
<feature type="compositionally biased region" description="Polar residues" evidence="3">
    <location>
        <begin position="286"/>
        <end position="297"/>
    </location>
</feature>
<dbReference type="EMBL" id="OZ037946">
    <property type="protein sequence ID" value="CAL1704935.1"/>
    <property type="molecule type" value="Genomic_DNA"/>
</dbReference>
<dbReference type="PANTHER" id="PTHR10648">
    <property type="entry name" value="SERINE/THREONINE-PROTEIN PHOSPHATASE PP2A 65 KDA REGULATORY SUBUNIT"/>
    <property type="match status" value="1"/>
</dbReference>
<feature type="region of interest" description="Disordered" evidence="3">
    <location>
        <begin position="156"/>
        <end position="175"/>
    </location>
</feature>
<organism evidence="4 5">
    <name type="scientific">Somion occarium</name>
    <dbReference type="NCBI Taxonomy" id="3059160"/>
    <lineage>
        <taxon>Eukaryota</taxon>
        <taxon>Fungi</taxon>
        <taxon>Dikarya</taxon>
        <taxon>Basidiomycota</taxon>
        <taxon>Agaricomycotina</taxon>
        <taxon>Agaricomycetes</taxon>
        <taxon>Polyporales</taxon>
        <taxon>Cerrenaceae</taxon>
        <taxon>Somion</taxon>
    </lineage>
</organism>
<feature type="compositionally biased region" description="Polar residues" evidence="3">
    <location>
        <begin position="680"/>
        <end position="697"/>
    </location>
</feature>
<proteinExistence type="predicted"/>
<dbReference type="InterPro" id="IPR021133">
    <property type="entry name" value="HEAT_type_2"/>
</dbReference>
<dbReference type="InterPro" id="IPR051023">
    <property type="entry name" value="PP2A_Regulatory_Subunit_A"/>
</dbReference>
<feature type="region of interest" description="Disordered" evidence="3">
    <location>
        <begin position="768"/>
        <end position="880"/>
    </location>
</feature>
<dbReference type="InterPro" id="IPR016024">
    <property type="entry name" value="ARM-type_fold"/>
</dbReference>
<evidence type="ECO:0000313" key="5">
    <source>
        <dbReference type="Proteomes" id="UP001497453"/>
    </source>
</evidence>
<feature type="compositionally biased region" description="Low complexity" evidence="3">
    <location>
        <begin position="722"/>
        <end position="731"/>
    </location>
</feature>
<feature type="compositionally biased region" description="Polar residues" evidence="3">
    <location>
        <begin position="211"/>
        <end position="232"/>
    </location>
</feature>
<feature type="compositionally biased region" description="Polar residues" evidence="3">
    <location>
        <begin position="741"/>
        <end position="750"/>
    </location>
</feature>
<gene>
    <name evidence="4" type="ORF">GFSPODELE1_LOCUS5207</name>
</gene>
<evidence type="ECO:0000256" key="1">
    <source>
        <dbReference type="ARBA" id="ARBA00022737"/>
    </source>
</evidence>
<feature type="region of interest" description="Disordered" evidence="3">
    <location>
        <begin position="115"/>
        <end position="146"/>
    </location>
</feature>
<feature type="region of interest" description="Disordered" evidence="3">
    <location>
        <begin position="16"/>
        <end position="87"/>
    </location>
</feature>
<sequence>MGIILSILFPRFMFTERSSTSAPSSPSSSTRSLSPQPFHDAHADISPSPSPTPFYTPSNSPPPPPENPHNTSPQIRNTILESPPLDSHPFVPHAVGLGIASPRPMFSPLSAFHREHSAQTHPTGSPIHTRMNPFDSPSFHASSSGSSGLLSPFNYEHCDSPLPSPPITSGRQPPNVAFSSEQIDLAYQSHTATHQGSSGVSSHVGLPEPISVSSPHSYTQSHQPTASSSSVRLSPPLFESIDGVAYQEAVGKSYPTTTDVSSPSGTLSLDLEGSPHGVRPNPLAGPSSSLTPSNSLAVNPLDDEHSPNGLASAAGDSPQFDPTEFDAEGLSTLEKIYLFSRSKLGFHRVYIANALAGFLRAGTNDDGTPSHTGDDQEHAPVDSISPEEAVEYVLPLLNGLAMDEDEAVKEALSAELVPIIWWFITRCKLVEDDGIPAIDLDAEQVLQGADYPHQAYHIEESPPHPPPSSHSDAPRDPAVHHEPSFPAIVRPIPLRPGENLRPPTPRPPTPRPCTPRPPTPIPSASMPPTPVLPTQISVQSFTPILGTLLLSTNARVGGPARYAVVELLKRVRQADQADAEARRSRSASPIQTQRSASPTKSSHSGTSNNGSRRSVSKSEEQDDDDEHRYSPVGLFGDEERRIFEREMVQQVVIGMGRLDIPDDNNAVVGDVSTDTEIATPGVASTSSLPTPLQSHTAETPHAASSADSYFPPIPPSTEPDISASFSASSSETRSRSDFSFQSNASIASPTPTSPMAFYDVYSTPGPLSPPLEFPPPAPSPASPPHTDIPISPSFSPLSAASSSTPSLTSGSSSVSSVDVSTTDLSPHTPPPPPPSGSSGSQGGSDVNGRNVGVVETANTQLPWVPPRSPGDLPPISDEERREWERQYASANFTFLSSDASPSAQLASGSTSGVSSWGVDIRSVVREGAEGSSQEENDLSEEAAVGRLSSMSLMAAVTASGFLAEDTKAAFVNEVERVGRDAVYWVRREASFAVGALAKVVPVAVVRTKLLPLFKSLCHDPTWHVRHSSLFALPNILSRLEPPEKRQLALDIILPLSKDENATVRSGVMEALAEVMFTFHEDEGGPPTELLELFLGIPEGQTERLPLEQLTHQPQPGAPMNWSEFVASVTGTAPTPDARNTDIYHDPTRPLVCAFNFPAVALTLGRERWHELRSLYLELSLNSSLKVRKTLAASLGELAKIIGPKQAKQDLMGVWWGSVRAEEGEVRLKAIECLDVFAENIAEEDRRDIVGGLVSEVWDLKLRGWRERESAMKLLAPFVSMGGIQDDVLLKFLMKGLEDLVAAVREAAVSSIPTFISEWSSRPQSLDELFRTIRPLATASSYRKRMIYVACQQEIIVSVNYHILVETPEFWETMRMLANDSIVDDHWTTSKRNCPTSPRRCLEMSHMKFRRSLSPFSKAFILSSFLERTLVELSKALPISHGHHLLRFDLYQELPRRTHSSLILAGISPLPNHFCDIVIRYQAPESANAALVVATLSTFHRYFVSYIVLLCDYLVSLHI</sequence>
<dbReference type="Gene3D" id="1.25.10.10">
    <property type="entry name" value="Leucine-rich Repeat Variant"/>
    <property type="match status" value="1"/>
</dbReference>
<feature type="region of interest" description="Disordered" evidence="3">
    <location>
        <begin position="680"/>
        <end position="753"/>
    </location>
</feature>
<feature type="compositionally biased region" description="Basic and acidic residues" evidence="3">
    <location>
        <begin position="472"/>
        <end position="483"/>
    </location>
</feature>
<feature type="compositionally biased region" description="Pro residues" evidence="3">
    <location>
        <begin position="48"/>
        <end position="67"/>
    </location>
</feature>
<dbReference type="InterPro" id="IPR011989">
    <property type="entry name" value="ARM-like"/>
</dbReference>
<evidence type="ECO:0000313" key="4">
    <source>
        <dbReference type="EMBL" id="CAL1704935.1"/>
    </source>
</evidence>
<keyword evidence="5" id="KW-1185">Reference proteome</keyword>
<feature type="compositionally biased region" description="Low complexity" evidence="3">
    <location>
        <begin position="17"/>
        <end position="35"/>
    </location>
</feature>
<dbReference type="SUPFAM" id="SSF48371">
    <property type="entry name" value="ARM repeat"/>
    <property type="match status" value="1"/>
</dbReference>
<keyword evidence="1" id="KW-0677">Repeat</keyword>
<reference evidence="5" key="1">
    <citation type="submission" date="2024-04" db="EMBL/GenBank/DDBJ databases">
        <authorList>
            <person name="Shaw F."/>
            <person name="Minotto A."/>
        </authorList>
    </citation>
    <scope>NUCLEOTIDE SEQUENCE [LARGE SCALE GENOMIC DNA]</scope>
</reference>
<dbReference type="InterPro" id="IPR000357">
    <property type="entry name" value="HEAT"/>
</dbReference>
<evidence type="ECO:0008006" key="6">
    <source>
        <dbReference type="Google" id="ProtNLM"/>
    </source>
</evidence>
<feature type="region of interest" description="Disordered" evidence="3">
    <location>
        <begin position="456"/>
        <end position="532"/>
    </location>
</feature>